<reference evidence="2 3" key="1">
    <citation type="journal article" date="2010" name="Stand. Genomic Sci.">
        <title>Complete genome sequence of Nocardiopsis dassonvillei type strain (IMRU 509).</title>
        <authorList>
            <person name="Sun H."/>
            <person name="Lapidus A."/>
            <person name="Nolan M."/>
            <person name="Lucas S."/>
            <person name="Del Rio T.G."/>
            <person name="Tice H."/>
            <person name="Cheng J.F."/>
            <person name="Tapia R."/>
            <person name="Han C."/>
            <person name="Goodwin L."/>
            <person name="Pitluck S."/>
            <person name="Pagani I."/>
            <person name="Ivanova N."/>
            <person name="Mavromatis K."/>
            <person name="Mikhailova N."/>
            <person name="Pati A."/>
            <person name="Chen A."/>
            <person name="Palaniappan K."/>
            <person name="Land M."/>
            <person name="Hauser L."/>
            <person name="Chang Y.J."/>
            <person name="Jeffries C.D."/>
            <person name="Djao O.D."/>
            <person name="Rohde M."/>
            <person name="Sikorski J."/>
            <person name="Goker M."/>
            <person name="Woyke T."/>
            <person name="Bristow J."/>
            <person name="Eisen J.A."/>
            <person name="Markowitz V."/>
            <person name="Hugenholtz P."/>
            <person name="Kyrpides N.C."/>
            <person name="Klenk H.P."/>
        </authorList>
    </citation>
    <scope>NUCLEOTIDE SEQUENCE [LARGE SCALE GENOMIC DNA]</scope>
    <source>
        <strain evidence="3">ATCC 23218 / DSM 43111 / CIP 107115 / JCM 7437 / KCTC 9190 / NBRC 14626 / NCTC 10488 / NRRL B-5397 / IMRU 509</strain>
    </source>
</reference>
<dbReference type="EMBL" id="CP002040">
    <property type="protein sequence ID" value="ADH66242.1"/>
    <property type="molecule type" value="Genomic_DNA"/>
</dbReference>
<protein>
    <recommendedName>
        <fullName evidence="4">PAC2 family protein</fullName>
    </recommendedName>
</protein>
<keyword evidence="3" id="KW-1185">Reference proteome</keyword>
<dbReference type="PIRSF" id="PIRSF028754">
    <property type="entry name" value="UCP028754"/>
    <property type="match status" value="1"/>
</dbReference>
<proteinExistence type="predicted"/>
<dbReference type="STRING" id="446468.Ndas_0798"/>
<dbReference type="SUPFAM" id="SSF159659">
    <property type="entry name" value="Cgl1923-like"/>
    <property type="match status" value="1"/>
</dbReference>
<dbReference type="eggNOG" id="COG1938">
    <property type="taxonomic scope" value="Bacteria"/>
</dbReference>
<feature type="region of interest" description="Disordered" evidence="1">
    <location>
        <begin position="273"/>
        <end position="297"/>
    </location>
</feature>
<dbReference type="InterPro" id="IPR019151">
    <property type="entry name" value="Proteasome_assmbl_chaperone_2"/>
</dbReference>
<dbReference type="KEGG" id="nda:Ndas_0798"/>
<dbReference type="Proteomes" id="UP000002219">
    <property type="component" value="Chromosome 1"/>
</dbReference>
<organism evidence="2 3">
    <name type="scientific">Nocardiopsis dassonvillei (strain ATCC 23218 / DSM 43111 / CIP 107115 / JCM 7437 / KCTC 9190 / NBRC 14626 / NCTC 10488 / NRRL B-5397 / IMRU 509)</name>
    <name type="common">Actinomadura dassonvillei</name>
    <dbReference type="NCBI Taxonomy" id="446468"/>
    <lineage>
        <taxon>Bacteria</taxon>
        <taxon>Bacillati</taxon>
        <taxon>Actinomycetota</taxon>
        <taxon>Actinomycetes</taxon>
        <taxon>Streptosporangiales</taxon>
        <taxon>Nocardiopsidaceae</taxon>
        <taxon>Nocardiopsis</taxon>
    </lineage>
</organism>
<dbReference type="Gene3D" id="3.40.50.10900">
    <property type="entry name" value="PAC-like subunit"/>
    <property type="match status" value="1"/>
</dbReference>
<gene>
    <name evidence="2" type="ordered locus">Ndas_0798</name>
</gene>
<evidence type="ECO:0000313" key="3">
    <source>
        <dbReference type="Proteomes" id="UP000002219"/>
    </source>
</evidence>
<accession>D7AZF0</accession>
<dbReference type="Gene3D" id="1.10.287.100">
    <property type="match status" value="1"/>
</dbReference>
<dbReference type="InterPro" id="IPR008492">
    <property type="entry name" value="Rv2714-like"/>
</dbReference>
<dbReference type="AlphaFoldDB" id="D7AZF0"/>
<evidence type="ECO:0000256" key="1">
    <source>
        <dbReference type="SAM" id="MobiDB-lite"/>
    </source>
</evidence>
<name>D7AZF0_NOCDD</name>
<evidence type="ECO:0008006" key="4">
    <source>
        <dbReference type="Google" id="ProtNLM"/>
    </source>
</evidence>
<evidence type="ECO:0000313" key="2">
    <source>
        <dbReference type="EMBL" id="ADH66242.1"/>
    </source>
</evidence>
<dbReference type="InterPro" id="IPR038389">
    <property type="entry name" value="PSMG2_sf"/>
</dbReference>
<dbReference type="HOGENOM" id="CLU_055821_0_0_11"/>
<sequence>MIPTSFGDENPVRDSADLYELHPGFEDVAGLAMLVCLDGFVDAGHAGRQLITSLFERFTAEEVATFDADRLVDYRSRRPTMTFVENTWTAYDAPKIALYRLHDDEGAPFLVLHGPEPDREWEAFAAAVGRLVDHFSVTLSVSVHGIPMAVPHTRPVTVTPHSTRPELVEGHTPWIGRVEVPGSATSLLEYRLGERGHDFVGYAVHVPSYLAQAQYPRAAIAAAEYVAGATGLALATTEMEEVAAATDVDIAEQVMASEEIQRVVANLERQYDDIMSSRTDPEERPTLPLADDDAQLPTADELGAELERFLAEREGEGNG</sequence>
<dbReference type="Pfam" id="PF09754">
    <property type="entry name" value="PAC2"/>
    <property type="match status" value="1"/>
</dbReference>